<dbReference type="PRINTS" id="PR00625">
    <property type="entry name" value="JDOMAIN"/>
</dbReference>
<dbReference type="InterPro" id="IPR036869">
    <property type="entry name" value="J_dom_sf"/>
</dbReference>
<dbReference type="Gene3D" id="1.10.287.110">
    <property type="entry name" value="DnaJ domain"/>
    <property type="match status" value="1"/>
</dbReference>
<name>J9GEF0_9ZZZZ</name>
<dbReference type="InterPro" id="IPR018253">
    <property type="entry name" value="DnaJ_domain_CS"/>
</dbReference>
<dbReference type="PANTHER" id="PTHR43096:SF52">
    <property type="entry name" value="DNAJ HOMOLOG 1, MITOCHONDRIAL-RELATED"/>
    <property type="match status" value="1"/>
</dbReference>
<proteinExistence type="predicted"/>
<dbReference type="PROSITE" id="PS00636">
    <property type="entry name" value="DNAJ_1"/>
    <property type="match status" value="1"/>
</dbReference>
<dbReference type="SUPFAM" id="SSF49493">
    <property type="entry name" value="HSP40/DnaJ peptide-binding domain"/>
    <property type="match status" value="2"/>
</dbReference>
<dbReference type="CDD" id="cd06257">
    <property type="entry name" value="DnaJ"/>
    <property type="match status" value="1"/>
</dbReference>
<keyword evidence="3" id="KW-0346">Stress response</keyword>
<gene>
    <name evidence="3" type="ORF">EVA_06177</name>
</gene>
<dbReference type="SMART" id="SM00271">
    <property type="entry name" value="DnaJ"/>
    <property type="match status" value="1"/>
</dbReference>
<comment type="caution">
    <text evidence="3">The sequence shown here is derived from an EMBL/GenBank/DDBJ whole genome shotgun (WGS) entry which is preliminary data.</text>
</comment>
<dbReference type="InterPro" id="IPR001623">
    <property type="entry name" value="DnaJ_domain"/>
</dbReference>
<dbReference type="AlphaFoldDB" id="J9GEF0"/>
<evidence type="ECO:0000259" key="2">
    <source>
        <dbReference type="PROSITE" id="PS50076"/>
    </source>
</evidence>
<sequence length="323" mass="35791">MAYIDYYQVLGVDKSATQDDIKKAFRKLARKYHPDLNPNDDSAKEKFQAINEANEVLSDPEKRKKYDEYGEHWKHAEEFEQQKRQAQNGGGFGGFQTDGNGHYWYSSNGDFNGAEGFGAGGAHFSGNASGFSDFFEELFGHRGSARGGGRNTAFRGQDYQTELQLSLREAAQTHVQVIQVNDQKLRITLPAGIANGQTIKLRGKGAPGANGGPAGDLYITFVIPDDPEFKRQGDDLYRTVPIDLYTALLGGDVTVNTLDGQVKLKVKPEMQSGTQVRLKGKGFPVYKQEGKAGDLIVTYQVQLPTHLTEAQKDLFRQLRDSSR</sequence>
<dbReference type="CDD" id="cd10747">
    <property type="entry name" value="DnaJ_C"/>
    <property type="match status" value="1"/>
</dbReference>
<dbReference type="GO" id="GO:0042026">
    <property type="term" value="P:protein refolding"/>
    <property type="evidence" value="ECO:0007669"/>
    <property type="project" value="TreeGrafter"/>
</dbReference>
<dbReference type="GO" id="GO:0005737">
    <property type="term" value="C:cytoplasm"/>
    <property type="evidence" value="ECO:0007669"/>
    <property type="project" value="TreeGrafter"/>
</dbReference>
<dbReference type="InterPro" id="IPR002939">
    <property type="entry name" value="DnaJ_C"/>
</dbReference>
<dbReference type="FunFam" id="2.60.260.20:FF:000013">
    <property type="entry name" value="DnaJ subfamily B member 11"/>
    <property type="match status" value="1"/>
</dbReference>
<reference evidence="3" key="1">
    <citation type="journal article" date="2012" name="PLoS ONE">
        <title>Gene sets for utilization of primary and secondary nutrition supplies in the distal gut of endangered iberian lynx.</title>
        <authorList>
            <person name="Alcaide M."/>
            <person name="Messina E."/>
            <person name="Richter M."/>
            <person name="Bargiela R."/>
            <person name="Peplies J."/>
            <person name="Huws S.A."/>
            <person name="Newbold C.J."/>
            <person name="Golyshin P.N."/>
            <person name="Simon M.A."/>
            <person name="Lopez G."/>
            <person name="Yakimov M.M."/>
            <person name="Ferrer M."/>
        </authorList>
    </citation>
    <scope>NUCLEOTIDE SEQUENCE</scope>
</reference>
<organism evidence="3">
    <name type="scientific">gut metagenome</name>
    <dbReference type="NCBI Taxonomy" id="749906"/>
    <lineage>
        <taxon>unclassified sequences</taxon>
        <taxon>metagenomes</taxon>
        <taxon>organismal metagenomes</taxon>
    </lineage>
</organism>
<accession>J9GEF0</accession>
<dbReference type="Pfam" id="PF01556">
    <property type="entry name" value="DnaJ_C"/>
    <property type="match status" value="1"/>
</dbReference>
<evidence type="ECO:0000256" key="1">
    <source>
        <dbReference type="ARBA" id="ARBA00023186"/>
    </source>
</evidence>
<evidence type="ECO:0000313" key="3">
    <source>
        <dbReference type="EMBL" id="EJX05712.1"/>
    </source>
</evidence>
<dbReference type="Gene3D" id="2.60.260.20">
    <property type="entry name" value="Urease metallochaperone UreE, N-terminal domain"/>
    <property type="match status" value="2"/>
</dbReference>
<dbReference type="SUPFAM" id="SSF46565">
    <property type="entry name" value="Chaperone J-domain"/>
    <property type="match status" value="1"/>
</dbReference>
<keyword evidence="1" id="KW-0143">Chaperone</keyword>
<dbReference type="PANTHER" id="PTHR43096">
    <property type="entry name" value="DNAJ HOMOLOG 1, MITOCHONDRIAL-RELATED"/>
    <property type="match status" value="1"/>
</dbReference>
<feature type="domain" description="J" evidence="2">
    <location>
        <begin position="5"/>
        <end position="70"/>
    </location>
</feature>
<dbReference type="InterPro" id="IPR008971">
    <property type="entry name" value="HSP40/DnaJ_pept-bd"/>
</dbReference>
<dbReference type="GO" id="GO:0051082">
    <property type="term" value="F:unfolded protein binding"/>
    <property type="evidence" value="ECO:0007669"/>
    <property type="project" value="InterPro"/>
</dbReference>
<dbReference type="EMBL" id="AMCI01001383">
    <property type="protein sequence ID" value="EJX05712.1"/>
    <property type="molecule type" value="Genomic_DNA"/>
</dbReference>
<protein>
    <submittedName>
        <fullName evidence="3">Heat shock protein DnaJ domain protein</fullName>
    </submittedName>
</protein>
<dbReference type="Pfam" id="PF00226">
    <property type="entry name" value="DnaJ"/>
    <property type="match status" value="1"/>
</dbReference>
<dbReference type="PROSITE" id="PS50076">
    <property type="entry name" value="DNAJ_2"/>
    <property type="match status" value="1"/>
</dbReference>